<dbReference type="SMART" id="SM00463">
    <property type="entry name" value="SMR"/>
    <property type="match status" value="1"/>
</dbReference>
<dbReference type="InterPro" id="IPR036063">
    <property type="entry name" value="Smr_dom_sf"/>
</dbReference>
<accession>A0A0K0DPQ3</accession>
<dbReference type="PANTHER" id="PTHR46535:SF1">
    <property type="entry name" value="NEDD4-BINDING PROTEIN 2"/>
    <property type="match status" value="1"/>
</dbReference>
<feature type="domain" description="Smr" evidence="1">
    <location>
        <begin position="104"/>
        <end position="184"/>
    </location>
</feature>
<dbReference type="InterPro" id="IPR002625">
    <property type="entry name" value="Smr_dom"/>
</dbReference>
<reference evidence="2" key="1">
    <citation type="submission" date="2012-09" db="EMBL/GenBank/DDBJ databases">
        <authorList>
            <person name="Martin A.A."/>
        </authorList>
    </citation>
    <scope>NUCLEOTIDE SEQUENCE</scope>
</reference>
<protein>
    <submittedName>
        <fullName evidence="3">Smr domain-containing protein</fullName>
    </submittedName>
</protein>
<dbReference type="STRING" id="6313.A0A0K0DPQ3"/>
<dbReference type="PANTHER" id="PTHR46535">
    <property type="entry name" value="NEDD4-BINDING PROTEIN 2"/>
    <property type="match status" value="1"/>
</dbReference>
<keyword evidence="2" id="KW-1185">Reference proteome</keyword>
<dbReference type="AlphaFoldDB" id="A0A0K0DPQ3"/>
<reference evidence="3" key="2">
    <citation type="submission" date="2017-02" db="UniProtKB">
        <authorList>
            <consortium name="WormBaseParasite"/>
        </authorList>
    </citation>
    <scope>IDENTIFICATION</scope>
</reference>
<dbReference type="GO" id="GO:0004519">
    <property type="term" value="F:endonuclease activity"/>
    <property type="evidence" value="ECO:0007669"/>
    <property type="project" value="TreeGrafter"/>
</dbReference>
<dbReference type="Proteomes" id="UP000035642">
    <property type="component" value="Unassembled WGS sequence"/>
</dbReference>
<sequence length="184" mass="20659">LLQKISLLFGEGIIVEEECSVRLPLWLLKQLYLFWQNSGTSFPSNREALNDAEIAAALQEEEDAIASASFKASIPAREHSLREKNLRKQAGDIIIKANEDSTVLDLHLLSQKDAIMLLKERLSALDRPVSMRHGRSSQRLHVITGYGRSTGGRSVIKPAVEFYLKRKGYIYSFANMGEVVVQCK</sequence>
<evidence type="ECO:0000313" key="3">
    <source>
        <dbReference type="WBParaSite" id="ACAC_0001374201-mRNA-1"/>
    </source>
</evidence>
<dbReference type="Pfam" id="PF01713">
    <property type="entry name" value="Smr"/>
    <property type="match status" value="1"/>
</dbReference>
<dbReference type="WBParaSite" id="ACAC_0001374201-mRNA-1">
    <property type="protein sequence ID" value="ACAC_0001374201-mRNA-1"/>
    <property type="gene ID" value="ACAC_0001374201"/>
</dbReference>
<dbReference type="SUPFAM" id="SSF160443">
    <property type="entry name" value="SMR domain-like"/>
    <property type="match status" value="1"/>
</dbReference>
<proteinExistence type="predicted"/>
<organism evidence="2 3">
    <name type="scientific">Angiostrongylus cantonensis</name>
    <name type="common">Rat lungworm</name>
    <dbReference type="NCBI Taxonomy" id="6313"/>
    <lineage>
        <taxon>Eukaryota</taxon>
        <taxon>Metazoa</taxon>
        <taxon>Ecdysozoa</taxon>
        <taxon>Nematoda</taxon>
        <taxon>Chromadorea</taxon>
        <taxon>Rhabditida</taxon>
        <taxon>Rhabditina</taxon>
        <taxon>Rhabditomorpha</taxon>
        <taxon>Strongyloidea</taxon>
        <taxon>Metastrongylidae</taxon>
        <taxon>Angiostrongylus</taxon>
    </lineage>
</organism>
<dbReference type="GO" id="GO:0005634">
    <property type="term" value="C:nucleus"/>
    <property type="evidence" value="ECO:0007669"/>
    <property type="project" value="TreeGrafter"/>
</dbReference>
<dbReference type="Gene3D" id="3.30.1370.110">
    <property type="match status" value="1"/>
</dbReference>
<evidence type="ECO:0000259" key="1">
    <source>
        <dbReference type="PROSITE" id="PS50828"/>
    </source>
</evidence>
<dbReference type="PROSITE" id="PS50828">
    <property type="entry name" value="SMR"/>
    <property type="match status" value="1"/>
</dbReference>
<name>A0A0K0DPQ3_ANGCA</name>
<dbReference type="InterPro" id="IPR052772">
    <property type="entry name" value="Endo/PolyKinase_Domain-Protein"/>
</dbReference>
<evidence type="ECO:0000313" key="2">
    <source>
        <dbReference type="Proteomes" id="UP000035642"/>
    </source>
</evidence>